<dbReference type="PANTHER" id="PTHR12406:SF7">
    <property type="entry name" value="PATATIN-LIKE PHOSPHOLIPASE DOMAIN-CONTAINING PROTEIN 4"/>
    <property type="match status" value="1"/>
</dbReference>
<dbReference type="GO" id="GO:0016020">
    <property type="term" value="C:membrane"/>
    <property type="evidence" value="ECO:0000318"/>
    <property type="project" value="GO_Central"/>
</dbReference>
<dbReference type="InterPro" id="IPR033902">
    <property type="entry name" value="PNPLA4"/>
</dbReference>
<reference evidence="7" key="3">
    <citation type="submission" date="2025-04" db="UniProtKB">
        <authorList>
            <consortium name="RefSeq"/>
        </authorList>
    </citation>
    <scope>IDENTIFICATION</scope>
    <source>
        <strain evidence="7">Nigerian</strain>
        <tissue evidence="7">Liver and blood</tissue>
    </source>
</reference>
<dbReference type="AGR" id="Xenbase:XB-GENE-968680"/>
<dbReference type="GeneID" id="100495026"/>
<name>F6SLH7_XENTR</name>
<sequence>MPHSAWVNCYTRKQGRMNHLNLSFSASGFLGIYHLGAASALLKHGQKMLKYVKCFAGASAGSLVATVLLTAPDKIKESKEFLYAFSEDVRKQKLGAMTPAYDFMKNLRGGIESILPVNAHEMAEHRLYVSITNAKSRKNCLVSHFASREELIKVLLASSYVPLYAGIKAVDYKGEKWFDGGFTDSLPHLPNGRTITVSPFSGRLDICPQDKPLWDLYVTFAKHSILLSEANLRRLNQALFPPRQEKMEAIFQDGYKDAVNFLQLEKWYEHC</sequence>
<feature type="short sequence motif" description="GXSXG" evidence="2">
    <location>
        <begin position="57"/>
        <end position="61"/>
    </location>
</feature>
<dbReference type="PANTHER" id="PTHR12406">
    <property type="entry name" value="CALCIUM-INDEPENDENT PHOSPHOLIPASE A2 IPLA2 -RELATED"/>
    <property type="match status" value="1"/>
</dbReference>
<dbReference type="Gene3D" id="3.40.1090.10">
    <property type="entry name" value="Cytosolic phospholipase A2 catalytic domain"/>
    <property type="match status" value="1"/>
</dbReference>
<dbReference type="eggNOG" id="KOG3773">
    <property type="taxonomic scope" value="Eukaryota"/>
</dbReference>
<dbReference type="Pfam" id="PF01734">
    <property type="entry name" value="Patatin"/>
    <property type="match status" value="1"/>
</dbReference>
<dbReference type="ExpressionAtlas" id="F6SLH7">
    <property type="expression patterns" value="differential"/>
</dbReference>
<dbReference type="AlphaFoldDB" id="F6SLH7"/>
<dbReference type="OrthoDB" id="197155at2759"/>
<evidence type="ECO:0000313" key="5">
    <source>
        <dbReference type="Ensembl" id="ENSXETP00000017908"/>
    </source>
</evidence>
<dbReference type="Ensembl" id="ENSXETT00000017908">
    <property type="protein sequence ID" value="ENSXETP00000017908"/>
    <property type="gene ID" value="ENSXETG00000008164"/>
</dbReference>
<dbReference type="SUPFAM" id="SSF52151">
    <property type="entry name" value="FabD/lysophospholipase-like"/>
    <property type="match status" value="1"/>
</dbReference>
<evidence type="ECO:0000313" key="6">
    <source>
        <dbReference type="Proteomes" id="UP000008143"/>
    </source>
</evidence>
<keyword evidence="6" id="KW-1185">Reference proteome</keyword>
<dbReference type="HOGENOM" id="CLU_018371_4_0_1"/>
<keyword evidence="3" id="KW-0472">Membrane</keyword>
<dbReference type="Proteomes" id="UP000008143">
    <property type="component" value="Chromosome 2"/>
</dbReference>
<dbReference type="Xenbase" id="XB-GENE-968680">
    <property type="gene designation" value="pnpla4"/>
</dbReference>
<dbReference type="KEGG" id="xtr:100495026"/>
<keyword evidence="3" id="KW-0812">Transmembrane</keyword>
<feature type="domain" description="PNPLA" evidence="4">
    <location>
        <begin position="22"/>
        <end position="192"/>
    </location>
</feature>
<dbReference type="GeneTree" id="ENSGT00940000162022"/>
<feature type="short sequence motif" description="DGA/G" evidence="2">
    <location>
        <begin position="179"/>
        <end position="181"/>
    </location>
</feature>
<reference evidence="5" key="2">
    <citation type="submission" date="2011-06" db="UniProtKB">
        <authorList>
            <consortium name="Ensembl"/>
        </authorList>
    </citation>
    <scope>IDENTIFICATION</scope>
</reference>
<evidence type="ECO:0000256" key="3">
    <source>
        <dbReference type="SAM" id="Phobius"/>
    </source>
</evidence>
<evidence type="ECO:0000313" key="8">
    <source>
        <dbReference type="Xenbase" id="XB-GENE-968680"/>
    </source>
</evidence>
<dbReference type="Bgee" id="ENSXETG00000008164">
    <property type="expression patterns" value="Expressed in skeletal muscle tissue and 10 other cell types or tissues"/>
</dbReference>
<dbReference type="InterPro" id="IPR033562">
    <property type="entry name" value="PLPL"/>
</dbReference>
<dbReference type="OMA" id="KGEKWID"/>
<dbReference type="InterPro" id="IPR002641">
    <property type="entry name" value="PNPLA_dom"/>
</dbReference>
<dbReference type="CTD" id="8228"/>
<dbReference type="PROSITE" id="PS51635">
    <property type="entry name" value="PNPLA"/>
    <property type="match status" value="1"/>
</dbReference>
<feature type="transmembrane region" description="Helical" evidence="3">
    <location>
        <begin position="20"/>
        <end position="42"/>
    </location>
</feature>
<dbReference type="CDD" id="cd07222">
    <property type="entry name" value="Pat_PNPLA4"/>
    <property type="match status" value="1"/>
</dbReference>
<evidence type="ECO:0000259" key="4">
    <source>
        <dbReference type="PROSITE" id="PS51635"/>
    </source>
</evidence>
<protein>
    <submittedName>
        <fullName evidence="5">Patatin-like phospholipase domain-containing 4</fullName>
    </submittedName>
    <submittedName>
        <fullName evidence="7">Patatin-like phospholipase domain-containing protein 4 isoform X1</fullName>
    </submittedName>
</protein>
<accession>F6SLH7</accession>
<proteinExistence type="predicted"/>
<evidence type="ECO:0000256" key="2">
    <source>
        <dbReference type="PROSITE-ProRule" id="PRU01161"/>
    </source>
</evidence>
<keyword evidence="1 2" id="KW-0443">Lipid metabolism</keyword>
<dbReference type="RefSeq" id="XP_002939012.2">
    <property type="nucleotide sequence ID" value="XM_002938966.5"/>
</dbReference>
<dbReference type="GO" id="GO:0004806">
    <property type="term" value="F:triacylglycerol lipase activity"/>
    <property type="evidence" value="ECO:0000318"/>
    <property type="project" value="GO_Central"/>
</dbReference>
<evidence type="ECO:0000313" key="7">
    <source>
        <dbReference type="RefSeq" id="XP_002939012.2"/>
    </source>
</evidence>
<gene>
    <name evidence="5 7 8" type="primary">pnpla4</name>
</gene>
<keyword evidence="3" id="KW-1133">Transmembrane helix</keyword>
<comment type="caution">
    <text evidence="2">Lacks conserved residue(s) required for the propagation of feature annotation.</text>
</comment>
<dbReference type="Reactome" id="R-XTR-163560">
    <property type="pathway name" value="Triglyceride catabolism"/>
</dbReference>
<keyword evidence="2" id="KW-0442">Lipid degradation</keyword>
<reference evidence="5" key="1">
    <citation type="journal article" date="2010" name="Science">
        <title>The genome of the Western clawed frog Xenopus tropicalis.</title>
        <authorList>
            <person name="Hellsten U."/>
            <person name="Harland R.M."/>
            <person name="Gilchrist M.J."/>
            <person name="Hendrix D."/>
            <person name="Jurka J."/>
            <person name="Kapitonov V."/>
            <person name="Ovcharenko I."/>
            <person name="Putnam N.H."/>
            <person name="Shu S."/>
            <person name="Taher L."/>
            <person name="Blitz I.L."/>
            <person name="Blumberg B."/>
            <person name="Dichmann D.S."/>
            <person name="Dubchak I."/>
            <person name="Amaya E."/>
            <person name="Detter J.C."/>
            <person name="Fletcher R."/>
            <person name="Gerhard D.S."/>
            <person name="Goodstein D."/>
            <person name="Graves T."/>
            <person name="Grigoriev I.V."/>
            <person name="Grimwood J."/>
            <person name="Kawashima T."/>
            <person name="Lindquist E."/>
            <person name="Lucas S.M."/>
            <person name="Mead P.E."/>
            <person name="Mitros T."/>
            <person name="Ogino H."/>
            <person name="Ohta Y."/>
            <person name="Poliakov A.V."/>
            <person name="Pollet N."/>
            <person name="Robert J."/>
            <person name="Salamov A."/>
            <person name="Sater A.K."/>
            <person name="Schmutz J."/>
            <person name="Terry A."/>
            <person name="Vize P.D."/>
            <person name="Warren W.C."/>
            <person name="Wells D."/>
            <person name="Wills A."/>
            <person name="Wilson R.K."/>
            <person name="Zimmerman L.B."/>
            <person name="Zorn A.M."/>
            <person name="Grainger R."/>
            <person name="Grammer T."/>
            <person name="Khokha M.K."/>
            <person name="Richardson P.M."/>
            <person name="Rokhsar D.S."/>
        </authorList>
    </citation>
    <scope>NUCLEOTIDE SEQUENCE [LARGE SCALE GENOMIC DNA]</scope>
    <source>
        <strain evidence="5">Nigerian</strain>
    </source>
</reference>
<feature type="active site" description="Nucleophile" evidence="2">
    <location>
        <position position="59"/>
    </location>
</feature>
<keyword evidence="2" id="KW-0378">Hydrolase</keyword>
<dbReference type="GO" id="GO:0050253">
    <property type="term" value="F:retinyl-palmitate esterase activity"/>
    <property type="evidence" value="ECO:0007669"/>
    <property type="project" value="InterPro"/>
</dbReference>
<dbReference type="InterPro" id="IPR016035">
    <property type="entry name" value="Acyl_Trfase/lysoPLipase"/>
</dbReference>
<organism evidence="5">
    <name type="scientific">Xenopus tropicalis</name>
    <name type="common">Western clawed frog</name>
    <name type="synonym">Silurana tropicalis</name>
    <dbReference type="NCBI Taxonomy" id="8364"/>
    <lineage>
        <taxon>Eukaryota</taxon>
        <taxon>Metazoa</taxon>
        <taxon>Chordata</taxon>
        <taxon>Craniata</taxon>
        <taxon>Vertebrata</taxon>
        <taxon>Euteleostomi</taxon>
        <taxon>Amphibia</taxon>
        <taxon>Batrachia</taxon>
        <taxon>Anura</taxon>
        <taxon>Pipoidea</taxon>
        <taxon>Pipidae</taxon>
        <taxon>Xenopodinae</taxon>
        <taxon>Xenopus</taxon>
        <taxon>Silurana</taxon>
    </lineage>
</organism>
<evidence type="ECO:0000256" key="1">
    <source>
        <dbReference type="ARBA" id="ARBA00023098"/>
    </source>
</evidence>
<dbReference type="GO" id="GO:0019433">
    <property type="term" value="P:triglyceride catabolic process"/>
    <property type="evidence" value="ECO:0000318"/>
    <property type="project" value="GO_Central"/>
</dbReference>
<dbReference type="GO" id="GO:0005737">
    <property type="term" value="C:cytoplasm"/>
    <property type="evidence" value="ECO:0000318"/>
    <property type="project" value="GO_Central"/>
</dbReference>
<dbReference type="GO" id="GO:0005811">
    <property type="term" value="C:lipid droplet"/>
    <property type="evidence" value="ECO:0000318"/>
    <property type="project" value="GO_Central"/>
</dbReference>
<dbReference type="GO" id="GO:0055088">
    <property type="term" value="P:lipid homeostasis"/>
    <property type="evidence" value="ECO:0000318"/>
    <property type="project" value="GO_Central"/>
</dbReference>
<feature type="active site" description="Proton acceptor" evidence="2">
    <location>
        <position position="179"/>
    </location>
</feature>